<sequence>MLNTVKRETSKSIFLKGILKFKLGLAVKQCEKLKNYAKINSDLNKDDYKYNLFITSEDGKDIEDKYFLFKGSHRDGRLKELKKFKFEKSNAKLIKDKIKLKVLAADIFSENIFMYNFSEDEEYIYGNEIKKIKDKKYPNIVFVVSRDRVKVHKKNINNTLIFGDMESLINKYGY</sequence>
<dbReference type="Proteomes" id="UP000013523">
    <property type="component" value="Chromosome"/>
</dbReference>
<gene>
    <name evidence="1" type="ORF">Clopa_3299</name>
</gene>
<proteinExistence type="predicted"/>
<dbReference type="eggNOG" id="ENOG502ZY5I">
    <property type="taxonomic scope" value="Bacteria"/>
</dbReference>
<dbReference type="EMBL" id="CP003261">
    <property type="protein sequence ID" value="AGK98102.1"/>
    <property type="molecule type" value="Genomic_DNA"/>
</dbReference>
<reference evidence="1 2" key="1">
    <citation type="submission" date="2012-01" db="EMBL/GenBank/DDBJ databases">
        <title>Complete sequence of chromosome of Clostridium pasteurianum BC1.</title>
        <authorList>
            <consortium name="US DOE Joint Genome Institute"/>
            <person name="Lucas S."/>
            <person name="Han J."/>
            <person name="Lapidus A."/>
            <person name="Cheng J.-F."/>
            <person name="Goodwin L."/>
            <person name="Pitluck S."/>
            <person name="Peters L."/>
            <person name="Mikhailova N."/>
            <person name="Teshima H."/>
            <person name="Detter J.C."/>
            <person name="Han C."/>
            <person name="Tapia R."/>
            <person name="Land M."/>
            <person name="Hauser L."/>
            <person name="Kyrpides N."/>
            <person name="Ivanova N."/>
            <person name="Pagani I."/>
            <person name="Dunn J."/>
            <person name="Taghavi S."/>
            <person name="Francis A."/>
            <person name="van der Lelie D."/>
            <person name="Woyke T."/>
        </authorList>
    </citation>
    <scope>NUCLEOTIDE SEQUENCE [LARGE SCALE GENOMIC DNA]</scope>
    <source>
        <strain evidence="1 2">BC1</strain>
    </source>
</reference>
<evidence type="ECO:0000313" key="1">
    <source>
        <dbReference type="EMBL" id="AGK98102.1"/>
    </source>
</evidence>
<dbReference type="AlphaFoldDB" id="R4K4M0"/>
<organism evidence="1 2">
    <name type="scientific">Clostridium pasteurianum BC1</name>
    <dbReference type="NCBI Taxonomy" id="86416"/>
    <lineage>
        <taxon>Bacteria</taxon>
        <taxon>Bacillati</taxon>
        <taxon>Bacillota</taxon>
        <taxon>Clostridia</taxon>
        <taxon>Eubacteriales</taxon>
        <taxon>Clostridiaceae</taxon>
        <taxon>Clostridium</taxon>
    </lineage>
</organism>
<dbReference type="RefSeq" id="WP_015616388.1">
    <property type="nucleotide sequence ID" value="NC_021182.1"/>
</dbReference>
<dbReference type="PATRIC" id="fig|86416.3.peg.3287"/>
<protein>
    <submittedName>
        <fullName evidence="1">Uncharacterized protein</fullName>
    </submittedName>
</protein>
<dbReference type="HOGENOM" id="CLU_1537426_0_0_9"/>
<name>R4K4M0_CLOPA</name>
<keyword evidence="2" id="KW-1185">Reference proteome</keyword>
<dbReference type="OrthoDB" id="1905360at2"/>
<accession>R4K4M0</accession>
<dbReference type="KEGG" id="cpas:Clopa_3299"/>
<evidence type="ECO:0000313" key="2">
    <source>
        <dbReference type="Proteomes" id="UP000013523"/>
    </source>
</evidence>